<dbReference type="InterPro" id="IPR015424">
    <property type="entry name" value="PyrdxlP-dep_Trfase"/>
</dbReference>
<keyword evidence="3" id="KW-0808">Transferase</keyword>
<dbReference type="Gene3D" id="3.40.640.10">
    <property type="entry name" value="Type I PLP-dependent aspartate aminotransferase-like (Major domain)"/>
    <property type="match status" value="1"/>
</dbReference>
<organism evidence="7 8">
    <name type="scientific">Streptomyces iranensis</name>
    <dbReference type="NCBI Taxonomy" id="576784"/>
    <lineage>
        <taxon>Bacteria</taxon>
        <taxon>Bacillati</taxon>
        <taxon>Actinomycetota</taxon>
        <taxon>Actinomycetes</taxon>
        <taxon>Kitasatosporales</taxon>
        <taxon>Streptomycetaceae</taxon>
        <taxon>Streptomyces</taxon>
        <taxon>Streptomyces violaceusniger group</taxon>
    </lineage>
</organism>
<dbReference type="SUPFAM" id="SSF53383">
    <property type="entry name" value="PLP-dependent transferases"/>
    <property type="match status" value="1"/>
</dbReference>
<dbReference type="InterPro" id="IPR015422">
    <property type="entry name" value="PyrdxlP-dep_Trfase_small"/>
</dbReference>
<dbReference type="CDD" id="cd00616">
    <property type="entry name" value="AHBA_syn"/>
    <property type="match status" value="1"/>
</dbReference>
<dbReference type="Proteomes" id="UP000756710">
    <property type="component" value="Unassembled WGS sequence"/>
</dbReference>
<dbReference type="InterPro" id="IPR000653">
    <property type="entry name" value="DegT/StrS_aminotransferase"/>
</dbReference>
<dbReference type="Gene3D" id="3.90.1150.10">
    <property type="entry name" value="Aspartate Aminotransferase, domain 1"/>
    <property type="match status" value="1"/>
</dbReference>
<dbReference type="PANTHER" id="PTHR30244">
    <property type="entry name" value="TRANSAMINASE"/>
    <property type="match status" value="1"/>
</dbReference>
<gene>
    <name evidence="7" type="ORF">J2Z30_008139</name>
</gene>
<reference evidence="7 8" key="1">
    <citation type="submission" date="2021-03" db="EMBL/GenBank/DDBJ databases">
        <title>Genomic Encyclopedia of Type Strains, Phase IV (KMG-IV): sequencing the most valuable type-strain genomes for metagenomic binning, comparative biology and taxonomic classification.</title>
        <authorList>
            <person name="Goeker M."/>
        </authorList>
    </citation>
    <scope>NUCLEOTIDE SEQUENCE [LARGE SCALE GENOMIC DNA]</scope>
    <source>
        <strain evidence="7 8">DSM 41954</strain>
    </source>
</reference>
<evidence type="ECO:0000256" key="3">
    <source>
        <dbReference type="ARBA" id="ARBA00022679"/>
    </source>
</evidence>
<dbReference type="InterPro" id="IPR015421">
    <property type="entry name" value="PyrdxlP-dep_Trfase_major"/>
</dbReference>
<keyword evidence="8" id="KW-1185">Reference proteome</keyword>
<proteinExistence type="inferred from homology"/>
<dbReference type="PANTHER" id="PTHR30244:SF34">
    <property type="entry name" value="DTDP-4-AMINO-4,6-DIDEOXYGALACTOSE TRANSAMINASE"/>
    <property type="match status" value="1"/>
</dbReference>
<dbReference type="EMBL" id="JAGGLR010000028">
    <property type="protein sequence ID" value="MBP2067073.1"/>
    <property type="molecule type" value="Genomic_DNA"/>
</dbReference>
<evidence type="ECO:0000256" key="2">
    <source>
        <dbReference type="ARBA" id="ARBA00022576"/>
    </source>
</evidence>
<evidence type="ECO:0000313" key="8">
    <source>
        <dbReference type="Proteomes" id="UP000756710"/>
    </source>
</evidence>
<comment type="similarity">
    <text evidence="5">Belongs to the DegT/DnrJ/EryC1 family. L-glutamine:2-deoxy-scyllo-inosose/scyllo-inosose aminotransferase subfamily.</text>
</comment>
<evidence type="ECO:0000256" key="5">
    <source>
        <dbReference type="ARBA" id="ARBA00038398"/>
    </source>
</evidence>
<evidence type="ECO:0000313" key="7">
    <source>
        <dbReference type="EMBL" id="MBP2067073.1"/>
    </source>
</evidence>
<comment type="caution">
    <text evidence="7">The sequence shown here is derived from an EMBL/GenBank/DDBJ whole genome shotgun (WGS) entry which is preliminary data.</text>
</comment>
<evidence type="ECO:0000256" key="6">
    <source>
        <dbReference type="RuleBase" id="RU004508"/>
    </source>
</evidence>
<accession>A0ABS4N530</accession>
<comment type="cofactor">
    <cofactor evidence="1">
        <name>pyridoxal 5'-phosphate</name>
        <dbReference type="ChEBI" id="CHEBI:597326"/>
    </cofactor>
</comment>
<dbReference type="Pfam" id="PF01041">
    <property type="entry name" value="DegT_DnrJ_EryC1"/>
    <property type="match status" value="1"/>
</dbReference>
<protein>
    <submittedName>
        <fullName evidence="7">dTDP-4-amino-4,6-dideoxygalactose transaminase</fullName>
    </submittedName>
</protein>
<keyword evidence="4 6" id="KW-0663">Pyridoxal phosphate</keyword>
<dbReference type="PIRSF" id="PIRSF000390">
    <property type="entry name" value="PLP_StrS"/>
    <property type="match status" value="1"/>
</dbReference>
<keyword evidence="2" id="KW-0032">Aminotransferase</keyword>
<sequence length="336" mass="36326">MVERLEQAIAGITGVEHAIAVSSGTAALSLSLQALDLKPGDEVITSPFTFVATLNAILASGATAVFSDIRPDDFNIDPALLADQLTERTKVLLPVSLYGQMADMAAIDELATKHGLAIVEDSAQAIGATRHGRSAGTFGIGCFSLYATKNVTAGEGGVITTDRSEIAERVRLLRNQGMRSRYDYSCIGGNYRLSDIHAAVGLSQIGHLQAFCERRRYNAERLSNGLQGIAGLVLPQVMDGCSHVWHQYTVRVTEDASCTREELSSKLARRGIATSIHYPRLVFDYECYREHPQVMASEVPVASRITSEVLALPVHPQLTDADLDRVIDETRSALLA</sequence>
<evidence type="ECO:0000256" key="4">
    <source>
        <dbReference type="ARBA" id="ARBA00022898"/>
    </source>
</evidence>
<name>A0ABS4N530_9ACTN</name>
<evidence type="ECO:0000256" key="1">
    <source>
        <dbReference type="ARBA" id="ARBA00001933"/>
    </source>
</evidence>